<protein>
    <submittedName>
        <fullName evidence="1">Uncharacterized protein</fullName>
    </submittedName>
</protein>
<organism evidence="1">
    <name type="scientific">Arundo donax</name>
    <name type="common">Giant reed</name>
    <name type="synonym">Donax arundinaceus</name>
    <dbReference type="NCBI Taxonomy" id="35708"/>
    <lineage>
        <taxon>Eukaryota</taxon>
        <taxon>Viridiplantae</taxon>
        <taxon>Streptophyta</taxon>
        <taxon>Embryophyta</taxon>
        <taxon>Tracheophyta</taxon>
        <taxon>Spermatophyta</taxon>
        <taxon>Magnoliopsida</taxon>
        <taxon>Liliopsida</taxon>
        <taxon>Poales</taxon>
        <taxon>Poaceae</taxon>
        <taxon>PACMAD clade</taxon>
        <taxon>Arundinoideae</taxon>
        <taxon>Arundineae</taxon>
        <taxon>Arundo</taxon>
    </lineage>
</organism>
<accession>A0A0A9B371</accession>
<name>A0A0A9B371_ARUDO</name>
<evidence type="ECO:0000313" key="1">
    <source>
        <dbReference type="EMBL" id="JAD57821.1"/>
    </source>
</evidence>
<proteinExistence type="predicted"/>
<dbReference type="AlphaFoldDB" id="A0A0A9B371"/>
<reference evidence="1" key="2">
    <citation type="journal article" date="2015" name="Data Brief">
        <title>Shoot transcriptome of the giant reed, Arundo donax.</title>
        <authorList>
            <person name="Barrero R.A."/>
            <person name="Guerrero F.D."/>
            <person name="Moolhuijzen P."/>
            <person name="Goolsby J.A."/>
            <person name="Tidwell J."/>
            <person name="Bellgard S.E."/>
            <person name="Bellgard M.I."/>
        </authorList>
    </citation>
    <scope>NUCLEOTIDE SEQUENCE</scope>
    <source>
        <tissue evidence="1">Shoot tissue taken approximately 20 cm above the soil surface</tissue>
    </source>
</reference>
<sequence length="63" mass="6813">MPRIYVNVSRGDGGKNPPGVPALLYAAKTSSYKNLVVSSYKNLVVVTDFYLGTTEMQSTKTSP</sequence>
<dbReference type="EMBL" id="GBRH01240074">
    <property type="protein sequence ID" value="JAD57821.1"/>
    <property type="molecule type" value="Transcribed_RNA"/>
</dbReference>
<reference evidence="1" key="1">
    <citation type="submission" date="2014-09" db="EMBL/GenBank/DDBJ databases">
        <authorList>
            <person name="Magalhaes I.L.F."/>
            <person name="Oliveira U."/>
            <person name="Santos F.R."/>
            <person name="Vidigal T.H.D.A."/>
            <person name="Brescovit A.D."/>
            <person name="Santos A.J."/>
        </authorList>
    </citation>
    <scope>NUCLEOTIDE SEQUENCE</scope>
    <source>
        <tissue evidence="1">Shoot tissue taken approximately 20 cm above the soil surface</tissue>
    </source>
</reference>